<reference evidence="2 3" key="1">
    <citation type="journal article" date="2023" name="Sci. Data">
        <title>Genome assembly of the Korean intertidal mud-creeper Batillaria attramentaria.</title>
        <authorList>
            <person name="Patra A.K."/>
            <person name="Ho P.T."/>
            <person name="Jun S."/>
            <person name="Lee S.J."/>
            <person name="Kim Y."/>
            <person name="Won Y.J."/>
        </authorList>
    </citation>
    <scope>NUCLEOTIDE SEQUENCE [LARGE SCALE GENOMIC DNA]</scope>
    <source>
        <strain evidence="2">Wonlab-2016</strain>
    </source>
</reference>
<feature type="chain" id="PRO_5044866893" evidence="1">
    <location>
        <begin position="21"/>
        <end position="90"/>
    </location>
</feature>
<gene>
    <name evidence="2" type="ORF">BaRGS_00021066</name>
</gene>
<evidence type="ECO:0000313" key="3">
    <source>
        <dbReference type="Proteomes" id="UP001519460"/>
    </source>
</evidence>
<dbReference type="EMBL" id="JACVVK020000161">
    <property type="protein sequence ID" value="KAK7487647.1"/>
    <property type="molecule type" value="Genomic_DNA"/>
</dbReference>
<feature type="signal peptide" evidence="1">
    <location>
        <begin position="1"/>
        <end position="20"/>
    </location>
</feature>
<feature type="non-terminal residue" evidence="2">
    <location>
        <position position="90"/>
    </location>
</feature>
<dbReference type="Proteomes" id="UP001519460">
    <property type="component" value="Unassembled WGS sequence"/>
</dbReference>
<accession>A0ABD0KKX6</accession>
<keyword evidence="1" id="KW-0732">Signal</keyword>
<protein>
    <submittedName>
        <fullName evidence="2">Uncharacterized protein</fullName>
    </submittedName>
</protein>
<sequence length="90" mass="9763">MGTLMFQCLLIASFVATGLSFQTKAGGRVGEKRVKRSDDSAPLQAVVDNLVQEVTSLKAQLVAEQTARQKQIADEQTARQNQDTAILSKL</sequence>
<evidence type="ECO:0000313" key="2">
    <source>
        <dbReference type="EMBL" id="KAK7487647.1"/>
    </source>
</evidence>
<keyword evidence="3" id="KW-1185">Reference proteome</keyword>
<proteinExistence type="predicted"/>
<organism evidence="2 3">
    <name type="scientific">Batillaria attramentaria</name>
    <dbReference type="NCBI Taxonomy" id="370345"/>
    <lineage>
        <taxon>Eukaryota</taxon>
        <taxon>Metazoa</taxon>
        <taxon>Spiralia</taxon>
        <taxon>Lophotrochozoa</taxon>
        <taxon>Mollusca</taxon>
        <taxon>Gastropoda</taxon>
        <taxon>Caenogastropoda</taxon>
        <taxon>Sorbeoconcha</taxon>
        <taxon>Cerithioidea</taxon>
        <taxon>Batillariidae</taxon>
        <taxon>Batillaria</taxon>
    </lineage>
</organism>
<name>A0ABD0KKX6_9CAEN</name>
<dbReference type="AlphaFoldDB" id="A0ABD0KKX6"/>
<evidence type="ECO:0000256" key="1">
    <source>
        <dbReference type="SAM" id="SignalP"/>
    </source>
</evidence>
<comment type="caution">
    <text evidence="2">The sequence shown here is derived from an EMBL/GenBank/DDBJ whole genome shotgun (WGS) entry which is preliminary data.</text>
</comment>